<reference evidence="2" key="1">
    <citation type="journal article" date="2013" name="Genome Announc.">
        <title>Whole-Genome Sequencing of Lactobacillus shenzhenensis Strain LY-73T.</title>
        <authorList>
            <person name="Lin Z."/>
            <person name="Liu Z."/>
            <person name="Yang R."/>
            <person name="Zou Y."/>
            <person name="Wan D."/>
            <person name="Chen J."/>
            <person name="Guo M."/>
            <person name="Zhao J."/>
            <person name="Fang C."/>
            <person name="Yang R."/>
            <person name="Liu F."/>
        </authorList>
    </citation>
    <scope>NUCLEOTIDE SEQUENCE [LARGE SCALE GENOMIC DNA]</scope>
    <source>
        <strain evidence="2">LY-73</strain>
    </source>
</reference>
<organism evidence="1 2">
    <name type="scientific">Schleiferilactobacillus shenzhenensis LY-73</name>
    <dbReference type="NCBI Taxonomy" id="1231336"/>
    <lineage>
        <taxon>Bacteria</taxon>
        <taxon>Bacillati</taxon>
        <taxon>Bacillota</taxon>
        <taxon>Bacilli</taxon>
        <taxon>Lactobacillales</taxon>
        <taxon>Lactobacillaceae</taxon>
        <taxon>Schleiferilactobacillus</taxon>
    </lineage>
</organism>
<keyword evidence="2" id="KW-1185">Reference proteome</keyword>
<dbReference type="STRING" id="1231336.L248_2704"/>
<gene>
    <name evidence="1" type="ORF">L248_2704</name>
</gene>
<dbReference type="EMBL" id="KI271587">
    <property type="protein sequence ID" value="ERL65305.1"/>
    <property type="molecule type" value="Genomic_DNA"/>
</dbReference>
<evidence type="ECO:0000313" key="2">
    <source>
        <dbReference type="Proteomes" id="UP000030647"/>
    </source>
</evidence>
<dbReference type="HOGENOM" id="CLU_3137141_0_0_9"/>
<dbReference type="Proteomes" id="UP000030647">
    <property type="component" value="Unassembled WGS sequence"/>
</dbReference>
<sequence length="49" mass="5405">MAMVKPTADQPARASGLAVYKQSVKKLHAPQEFAKEMAALGFPQFDQDR</sequence>
<accession>U4TPE6</accession>
<proteinExistence type="predicted"/>
<evidence type="ECO:0000313" key="1">
    <source>
        <dbReference type="EMBL" id="ERL65305.1"/>
    </source>
</evidence>
<protein>
    <submittedName>
        <fullName evidence="1">Uncharacterized protein</fullName>
    </submittedName>
</protein>
<name>U4TPE6_9LACO</name>
<dbReference type="AlphaFoldDB" id="U4TPE6"/>